<evidence type="ECO:0000256" key="1">
    <source>
        <dbReference type="SAM" id="MobiDB-lite"/>
    </source>
</evidence>
<dbReference type="EMBL" id="JADEXQ010000012">
    <property type="protein sequence ID" value="MBE9029142.1"/>
    <property type="molecule type" value="Genomic_DNA"/>
</dbReference>
<evidence type="ECO:0000313" key="2">
    <source>
        <dbReference type="EMBL" id="MBE9029142.1"/>
    </source>
</evidence>
<sequence>MAGAKRRSPTSTLVTKTSIKDAGSALVDLPEKPKEIWSLREAIDALKDEITLALDRGYTYPEISEMLTKRGVEISASTLKYYLSSVKRQDPNAKPRRRRRTLGASISAESLNLGVANPEEAEKPAAKKRGRAASTTKKTATAAKKTTTAAKTPAKRGRTAKTATAAKTTATKTRTTKAAAAKKTGTAATKKTTATKKTATKKTGTAATKKTATKKTGTAATKKTTGTRAKATGTAAKKTTATKAKASTGRGRRKATA</sequence>
<accession>A0A928VK63</accession>
<keyword evidence="3" id="KW-1185">Reference proteome</keyword>
<feature type="compositionally biased region" description="Low complexity" evidence="1">
    <location>
        <begin position="160"/>
        <end position="249"/>
    </location>
</feature>
<organism evidence="2 3">
    <name type="scientific">Romeriopsis navalis LEGE 11480</name>
    <dbReference type="NCBI Taxonomy" id="2777977"/>
    <lineage>
        <taxon>Bacteria</taxon>
        <taxon>Bacillati</taxon>
        <taxon>Cyanobacteriota</taxon>
        <taxon>Cyanophyceae</taxon>
        <taxon>Leptolyngbyales</taxon>
        <taxon>Leptolyngbyaceae</taxon>
        <taxon>Romeriopsis</taxon>
        <taxon>Romeriopsis navalis</taxon>
    </lineage>
</organism>
<feature type="compositionally biased region" description="Low complexity" evidence="1">
    <location>
        <begin position="132"/>
        <end position="152"/>
    </location>
</feature>
<comment type="caution">
    <text evidence="2">The sequence shown here is derived from an EMBL/GenBank/DDBJ whole genome shotgun (WGS) entry which is preliminary data.</text>
</comment>
<dbReference type="AlphaFoldDB" id="A0A928VK63"/>
<dbReference type="Proteomes" id="UP000625316">
    <property type="component" value="Unassembled WGS sequence"/>
</dbReference>
<evidence type="ECO:0000313" key="3">
    <source>
        <dbReference type="Proteomes" id="UP000625316"/>
    </source>
</evidence>
<proteinExistence type="predicted"/>
<reference evidence="2" key="1">
    <citation type="submission" date="2020-10" db="EMBL/GenBank/DDBJ databases">
        <authorList>
            <person name="Castelo-Branco R."/>
            <person name="Eusebio N."/>
            <person name="Adriana R."/>
            <person name="Vieira A."/>
            <person name="Brugerolle De Fraissinette N."/>
            <person name="Rezende De Castro R."/>
            <person name="Schneider M.P."/>
            <person name="Vasconcelos V."/>
            <person name="Leao P.N."/>
        </authorList>
    </citation>
    <scope>NUCLEOTIDE SEQUENCE</scope>
    <source>
        <strain evidence="2">LEGE 11480</strain>
    </source>
</reference>
<feature type="region of interest" description="Disordered" evidence="1">
    <location>
        <begin position="115"/>
        <end position="257"/>
    </location>
</feature>
<dbReference type="RefSeq" id="WP_264323963.1">
    <property type="nucleotide sequence ID" value="NZ_JADEXQ010000012.1"/>
</dbReference>
<gene>
    <name evidence="2" type="ORF">IQ266_05120</name>
</gene>
<protein>
    <submittedName>
        <fullName evidence="2">Uncharacterized protein</fullName>
    </submittedName>
</protein>
<name>A0A928VK63_9CYAN</name>